<feature type="compositionally biased region" description="Polar residues" evidence="1">
    <location>
        <begin position="132"/>
        <end position="144"/>
    </location>
</feature>
<sequence length="467" mass="54113">MEPSDAISLYFEQTSYKEWCFPKCLDFLDSKCLRLRAFDQQLCQDEFKSHIHSFMNHQAMSKNARNKATRFYNSLEQMFNSEEASTFLKRMDAKALEESKRELLVVKQSLFKTEVQLTVEDKKILSVSVSPSKFSTPEASSTSEVSRKRGAEEEVVESSEKSLQSLIGLDVQCSENMRAICQRHNELYSTLIPYLKELDDRVENLIPSHLHEFLTDFFHQNLTGEDWHTKIDDLCCSDQDPLMVSAVRILRRTLPLFIMAFSMGPRNPLLDLTTLEKPHLNSFVHPCLQAALWYISSINYEFGEIGTKNHVKRECADGIGYLNTADKFQLVYVEGSRPNAKDDKELADASKISNNLQKIFLNIIKDNAKCRRRLPKSLAVFGGQSFRLRIHLQFMDYCEGKFRLNEVDNANLPRDFTEMEDFVLFYECEIKWALLAREVKEGFEESRAQKRPSRLSYFNNLNLVNTL</sequence>
<organism evidence="2 3">
    <name type="scientific">Rhizophagus clarus</name>
    <dbReference type="NCBI Taxonomy" id="94130"/>
    <lineage>
        <taxon>Eukaryota</taxon>
        <taxon>Fungi</taxon>
        <taxon>Fungi incertae sedis</taxon>
        <taxon>Mucoromycota</taxon>
        <taxon>Glomeromycotina</taxon>
        <taxon>Glomeromycetes</taxon>
        <taxon>Glomerales</taxon>
        <taxon>Glomeraceae</taxon>
        <taxon>Rhizophagus</taxon>
    </lineage>
</organism>
<protein>
    <submittedName>
        <fullName evidence="2">Uncharacterized protein</fullName>
    </submittedName>
</protein>
<evidence type="ECO:0000313" key="2">
    <source>
        <dbReference type="EMBL" id="GES94241.1"/>
    </source>
</evidence>
<dbReference type="EMBL" id="BLAL01000232">
    <property type="protein sequence ID" value="GES94241.1"/>
    <property type="molecule type" value="Genomic_DNA"/>
</dbReference>
<feature type="region of interest" description="Disordered" evidence="1">
    <location>
        <begin position="132"/>
        <end position="154"/>
    </location>
</feature>
<gene>
    <name evidence="2" type="ORF">RCL2_002098300</name>
</gene>
<evidence type="ECO:0000256" key="1">
    <source>
        <dbReference type="SAM" id="MobiDB-lite"/>
    </source>
</evidence>
<dbReference type="AlphaFoldDB" id="A0A8H3LXM4"/>
<name>A0A8H3LXM4_9GLOM</name>
<dbReference type="Proteomes" id="UP000615446">
    <property type="component" value="Unassembled WGS sequence"/>
</dbReference>
<reference evidence="2" key="1">
    <citation type="submission" date="2019-10" db="EMBL/GenBank/DDBJ databases">
        <title>Conservation and host-specific expression of non-tandemly repeated heterogenous ribosome RNA gene in arbuscular mycorrhizal fungi.</title>
        <authorList>
            <person name="Maeda T."/>
            <person name="Kobayashi Y."/>
            <person name="Nakagawa T."/>
            <person name="Ezawa T."/>
            <person name="Yamaguchi K."/>
            <person name="Bino T."/>
            <person name="Nishimoto Y."/>
            <person name="Shigenobu S."/>
            <person name="Kawaguchi M."/>
        </authorList>
    </citation>
    <scope>NUCLEOTIDE SEQUENCE</scope>
    <source>
        <strain evidence="2">HR1</strain>
    </source>
</reference>
<comment type="caution">
    <text evidence="2">The sequence shown here is derived from an EMBL/GenBank/DDBJ whole genome shotgun (WGS) entry which is preliminary data.</text>
</comment>
<evidence type="ECO:0000313" key="3">
    <source>
        <dbReference type="Proteomes" id="UP000615446"/>
    </source>
</evidence>
<accession>A0A8H3LXM4</accession>
<proteinExistence type="predicted"/>
<dbReference type="OrthoDB" id="2345088at2759"/>